<dbReference type="SMART" id="SM00448">
    <property type="entry name" value="REC"/>
    <property type="match status" value="1"/>
</dbReference>
<protein>
    <submittedName>
        <fullName evidence="3">Response regulator</fullName>
    </submittedName>
</protein>
<dbReference type="Pfam" id="PF13487">
    <property type="entry name" value="HD_5"/>
    <property type="match status" value="1"/>
</dbReference>
<dbReference type="PROSITE" id="PS51832">
    <property type="entry name" value="HD_GYP"/>
    <property type="match status" value="1"/>
</dbReference>
<proteinExistence type="predicted"/>
<name>A0A3B0V0A1_9ZZZZ</name>
<dbReference type="InterPro" id="IPR003607">
    <property type="entry name" value="HD/PDEase_dom"/>
</dbReference>
<sequence length="348" mass="39702">MQLNYQILIVDDISENIQIAMNILKELSYDFAFALNGTQALQLMQQNDYDLILLDVMMPEMSGFEVCKRMQQNSKLMDIPVIFLTARVDIDSISTAFRIGGNDFISKPFHPEELLARVSTHLELYSAKRKLQHQNKLLENQIIVKESRLSSEIEMNQKEMIGILTELMEVTSDETGLHLQRVAEISKLLASYHESMSAEEISIIYHAAPMHDIGKIAIPLSILHNPNQLSPDERTVMQTHTTLAARFLKHSKRKFIKAASIIALQHHEKWDGSGYPNGLKGEEIHIFGRIVALADVLDALTHERKYKKAWSIEDSIKYIKKGKGTHFDPDLVDILLDHLDEFTKIINS</sequence>
<dbReference type="GO" id="GO:0000160">
    <property type="term" value="P:phosphorelay signal transduction system"/>
    <property type="evidence" value="ECO:0007669"/>
    <property type="project" value="InterPro"/>
</dbReference>
<dbReference type="InterPro" id="IPR037522">
    <property type="entry name" value="HD_GYP_dom"/>
</dbReference>
<dbReference type="SUPFAM" id="SSF109604">
    <property type="entry name" value="HD-domain/PDEase-like"/>
    <property type="match status" value="1"/>
</dbReference>
<reference evidence="3" key="1">
    <citation type="submission" date="2018-06" db="EMBL/GenBank/DDBJ databases">
        <authorList>
            <person name="Zhirakovskaya E."/>
        </authorList>
    </citation>
    <scope>NUCLEOTIDE SEQUENCE</scope>
</reference>
<dbReference type="PANTHER" id="PTHR45228:SF1">
    <property type="entry name" value="CYCLIC DI-GMP PHOSPHODIESTERASE TM_0186"/>
    <property type="match status" value="1"/>
</dbReference>
<feature type="domain" description="HD-GYP" evidence="2">
    <location>
        <begin position="153"/>
        <end position="348"/>
    </location>
</feature>
<feature type="domain" description="Response regulatory" evidence="1">
    <location>
        <begin position="6"/>
        <end position="122"/>
    </location>
</feature>
<dbReference type="AlphaFoldDB" id="A0A3B0V0A1"/>
<dbReference type="InterPro" id="IPR052020">
    <property type="entry name" value="Cyclic_di-GMP/3'3'-cGAMP_PDE"/>
</dbReference>
<evidence type="ECO:0000313" key="3">
    <source>
        <dbReference type="EMBL" id="VAW33813.1"/>
    </source>
</evidence>
<organism evidence="3">
    <name type="scientific">hydrothermal vent metagenome</name>
    <dbReference type="NCBI Taxonomy" id="652676"/>
    <lineage>
        <taxon>unclassified sequences</taxon>
        <taxon>metagenomes</taxon>
        <taxon>ecological metagenomes</taxon>
    </lineage>
</organism>
<dbReference type="SMART" id="SM00471">
    <property type="entry name" value="HDc"/>
    <property type="match status" value="1"/>
</dbReference>
<dbReference type="SUPFAM" id="SSF52172">
    <property type="entry name" value="CheY-like"/>
    <property type="match status" value="1"/>
</dbReference>
<dbReference type="Gene3D" id="3.40.50.2300">
    <property type="match status" value="1"/>
</dbReference>
<dbReference type="CDD" id="cd00077">
    <property type="entry name" value="HDc"/>
    <property type="match status" value="1"/>
</dbReference>
<gene>
    <name evidence="3" type="ORF">MNBD_GAMMA01-648</name>
</gene>
<evidence type="ECO:0000259" key="1">
    <source>
        <dbReference type="PROSITE" id="PS50110"/>
    </source>
</evidence>
<dbReference type="InterPro" id="IPR011006">
    <property type="entry name" value="CheY-like_superfamily"/>
</dbReference>
<dbReference type="Pfam" id="PF00072">
    <property type="entry name" value="Response_reg"/>
    <property type="match status" value="1"/>
</dbReference>
<dbReference type="EMBL" id="UOEW01000043">
    <property type="protein sequence ID" value="VAW33813.1"/>
    <property type="molecule type" value="Genomic_DNA"/>
</dbReference>
<accession>A0A3B0V0A1</accession>
<dbReference type="Gene3D" id="1.10.3210.10">
    <property type="entry name" value="Hypothetical protein af1432"/>
    <property type="match status" value="1"/>
</dbReference>
<dbReference type="PANTHER" id="PTHR45228">
    <property type="entry name" value="CYCLIC DI-GMP PHOSPHODIESTERASE TM_0186-RELATED"/>
    <property type="match status" value="1"/>
</dbReference>
<dbReference type="InterPro" id="IPR001789">
    <property type="entry name" value="Sig_transdc_resp-reg_receiver"/>
</dbReference>
<dbReference type="PROSITE" id="PS50110">
    <property type="entry name" value="RESPONSE_REGULATORY"/>
    <property type="match status" value="1"/>
</dbReference>
<evidence type="ECO:0000259" key="2">
    <source>
        <dbReference type="PROSITE" id="PS51832"/>
    </source>
</evidence>